<accession>A0A4U0H317</accession>
<evidence type="ECO:0000313" key="2">
    <source>
        <dbReference type="Proteomes" id="UP000309872"/>
    </source>
</evidence>
<keyword evidence="2" id="KW-1185">Reference proteome</keyword>
<sequence>MKIILCLLTVILISVSCKEKFAEDLSFISENKHLKLDLKMSLENNQGSEIIVDSTILNQYDLFSQHEKNFFLSILVSVRNNDVNPGMHPYNLYQHTISLSDTLAELSEYNLDFAPYMTTEYYITGSVPNYMDDSHTDLQSNINFNSAPSLLSIVPTIYTAFLNRSSNHDNFIFYIVKHVDLITSEISYSVFLGDETYYSEGDQPEIPPF</sequence>
<dbReference type="PROSITE" id="PS51257">
    <property type="entry name" value="PROKAR_LIPOPROTEIN"/>
    <property type="match status" value="1"/>
</dbReference>
<dbReference type="EMBL" id="SUKA01000003">
    <property type="protein sequence ID" value="TJY66035.1"/>
    <property type="molecule type" value="Genomic_DNA"/>
</dbReference>
<dbReference type="AlphaFoldDB" id="A0A4U0H317"/>
<gene>
    <name evidence="1" type="ORF">FAZ19_13155</name>
</gene>
<proteinExistence type="predicted"/>
<name>A0A4U0H317_9SPHI</name>
<comment type="caution">
    <text evidence="1">The sequence shown here is derived from an EMBL/GenBank/DDBJ whole genome shotgun (WGS) entry which is preliminary data.</text>
</comment>
<dbReference type="Proteomes" id="UP000309872">
    <property type="component" value="Unassembled WGS sequence"/>
</dbReference>
<evidence type="ECO:0000313" key="1">
    <source>
        <dbReference type="EMBL" id="TJY66035.1"/>
    </source>
</evidence>
<reference evidence="1 2" key="1">
    <citation type="submission" date="2019-04" db="EMBL/GenBank/DDBJ databases">
        <title>Sphingobacterium olei sp. nov., isolated from oil-contaminated soil.</title>
        <authorList>
            <person name="Liu B."/>
        </authorList>
    </citation>
    <scope>NUCLEOTIDE SEQUENCE [LARGE SCALE GENOMIC DNA]</scope>
    <source>
        <strain evidence="1 2">Y3L14</strain>
    </source>
</reference>
<protein>
    <submittedName>
        <fullName evidence="1">Uncharacterized protein</fullName>
    </submittedName>
</protein>
<organism evidence="1 2">
    <name type="scientific">Sphingobacterium alkalisoli</name>
    <dbReference type="NCBI Taxonomy" id="1874115"/>
    <lineage>
        <taxon>Bacteria</taxon>
        <taxon>Pseudomonadati</taxon>
        <taxon>Bacteroidota</taxon>
        <taxon>Sphingobacteriia</taxon>
        <taxon>Sphingobacteriales</taxon>
        <taxon>Sphingobacteriaceae</taxon>
        <taxon>Sphingobacterium</taxon>
    </lineage>
</organism>
<dbReference type="RefSeq" id="WP_136821164.1">
    <property type="nucleotide sequence ID" value="NZ_BMJX01000003.1"/>
</dbReference>